<dbReference type="Gene3D" id="2.102.10.10">
    <property type="entry name" value="Rieske [2Fe-2S] iron-sulphur domain"/>
    <property type="match status" value="1"/>
</dbReference>
<keyword evidence="2" id="KW-0479">Metal-binding</keyword>
<keyword evidence="7" id="KW-0223">Dioxygenase</keyword>
<dbReference type="SUPFAM" id="SSF50022">
    <property type="entry name" value="ISP domain"/>
    <property type="match status" value="1"/>
</dbReference>
<evidence type="ECO:0000313" key="7">
    <source>
        <dbReference type="EMBL" id="SEC72470.1"/>
    </source>
</evidence>
<organism evidence="7 8">
    <name type="scientific">Pseudomonas saponiphila</name>
    <dbReference type="NCBI Taxonomy" id="556534"/>
    <lineage>
        <taxon>Bacteria</taxon>
        <taxon>Pseudomonadati</taxon>
        <taxon>Pseudomonadota</taxon>
        <taxon>Gammaproteobacteria</taxon>
        <taxon>Pseudomonadales</taxon>
        <taxon>Pseudomonadaceae</taxon>
        <taxon>Pseudomonas</taxon>
    </lineage>
</organism>
<keyword evidence="3" id="KW-0560">Oxidoreductase</keyword>
<keyword evidence="5" id="KW-0411">Iron-sulfur</keyword>
<accession>A0A1H4UVA1</accession>
<dbReference type="GO" id="GO:0046872">
    <property type="term" value="F:metal ion binding"/>
    <property type="evidence" value="ECO:0007669"/>
    <property type="project" value="UniProtKB-KW"/>
</dbReference>
<keyword evidence="1" id="KW-0001">2Fe-2S</keyword>
<dbReference type="SUPFAM" id="SSF55961">
    <property type="entry name" value="Bet v1-like"/>
    <property type="match status" value="1"/>
</dbReference>
<protein>
    <submittedName>
        <fullName evidence="7">Phenylpropionate dioxygenase, large terminal subunit</fullName>
    </submittedName>
</protein>
<evidence type="ECO:0000256" key="3">
    <source>
        <dbReference type="ARBA" id="ARBA00023002"/>
    </source>
</evidence>
<dbReference type="AlphaFoldDB" id="A0A1H4UVA1"/>
<dbReference type="RefSeq" id="WP_092317805.1">
    <property type="nucleotide sequence ID" value="NZ_FNTJ01000002.1"/>
</dbReference>
<gene>
    <name evidence="7" type="ORF">SAMN05216178_4622</name>
</gene>
<dbReference type="GO" id="GO:0051537">
    <property type="term" value="F:2 iron, 2 sulfur cluster binding"/>
    <property type="evidence" value="ECO:0007669"/>
    <property type="project" value="UniProtKB-KW"/>
</dbReference>
<dbReference type="Pfam" id="PF00355">
    <property type="entry name" value="Rieske"/>
    <property type="match status" value="1"/>
</dbReference>
<dbReference type="PROSITE" id="PS51296">
    <property type="entry name" value="RIESKE"/>
    <property type="match status" value="1"/>
</dbReference>
<reference evidence="8" key="1">
    <citation type="submission" date="2016-10" db="EMBL/GenBank/DDBJ databases">
        <authorList>
            <person name="Varghese N."/>
            <person name="Submissions S."/>
        </authorList>
    </citation>
    <scope>NUCLEOTIDE SEQUENCE [LARGE SCALE GENOMIC DNA]</scope>
    <source>
        <strain evidence="8">DSM 9751</strain>
    </source>
</reference>
<feature type="domain" description="Rieske" evidence="6">
    <location>
        <begin position="7"/>
        <end position="109"/>
    </location>
</feature>
<dbReference type="Gene3D" id="3.90.380.10">
    <property type="entry name" value="Naphthalene 1,2-dioxygenase Alpha Subunit, Chain A, domain 1"/>
    <property type="match status" value="1"/>
</dbReference>
<dbReference type="EMBL" id="FNTJ01000002">
    <property type="protein sequence ID" value="SEC72470.1"/>
    <property type="molecule type" value="Genomic_DNA"/>
</dbReference>
<keyword evidence="8" id="KW-1185">Reference proteome</keyword>
<evidence type="ECO:0000256" key="1">
    <source>
        <dbReference type="ARBA" id="ARBA00022714"/>
    </source>
</evidence>
<keyword evidence="4" id="KW-0408">Iron</keyword>
<dbReference type="InterPro" id="IPR017941">
    <property type="entry name" value="Rieske_2Fe-2S"/>
</dbReference>
<dbReference type="InterPro" id="IPR044043">
    <property type="entry name" value="VanA_C_cat"/>
</dbReference>
<dbReference type="Pfam" id="PF19112">
    <property type="entry name" value="VanA_C"/>
    <property type="match status" value="1"/>
</dbReference>
<dbReference type="Proteomes" id="UP000198982">
    <property type="component" value="Unassembled WGS sequence"/>
</dbReference>
<dbReference type="GO" id="GO:0051213">
    <property type="term" value="F:dioxygenase activity"/>
    <property type="evidence" value="ECO:0007669"/>
    <property type="project" value="UniProtKB-KW"/>
</dbReference>
<dbReference type="InterPro" id="IPR036922">
    <property type="entry name" value="Rieske_2Fe-2S_sf"/>
</dbReference>
<dbReference type="PANTHER" id="PTHR21266">
    <property type="entry name" value="IRON-SULFUR DOMAIN CONTAINING PROTEIN"/>
    <property type="match status" value="1"/>
</dbReference>
<evidence type="ECO:0000256" key="4">
    <source>
        <dbReference type="ARBA" id="ARBA00023004"/>
    </source>
</evidence>
<proteinExistence type="predicted"/>
<evidence type="ECO:0000256" key="5">
    <source>
        <dbReference type="ARBA" id="ARBA00023014"/>
    </source>
</evidence>
<dbReference type="InterPro" id="IPR050584">
    <property type="entry name" value="Cholesterol_7-desaturase"/>
</dbReference>
<evidence type="ECO:0000259" key="6">
    <source>
        <dbReference type="PROSITE" id="PS51296"/>
    </source>
</evidence>
<dbReference type="PANTHER" id="PTHR21266:SF60">
    <property type="entry name" value="3-KETOSTEROID-9-ALPHA-MONOOXYGENASE, OXYGENASE COMPONENT"/>
    <property type="match status" value="1"/>
</dbReference>
<name>A0A1H4UVA1_9PSED</name>
<evidence type="ECO:0000256" key="2">
    <source>
        <dbReference type="ARBA" id="ARBA00022723"/>
    </source>
</evidence>
<evidence type="ECO:0000313" key="8">
    <source>
        <dbReference type="Proteomes" id="UP000198982"/>
    </source>
</evidence>
<sequence length="338" mass="38581">MNSHSGWWPVALSRQLRKQPLACTLHGVPLVLFRDANGAPAVLPDRCPHRFAPLSAGRVRDGQIQCPYHGWRFDPQGRCTQLPGQAQQRCSQPLLQPLHSCEAQGLVWASLARERPNTPPVAAAEQAQALDVFWISDRVQCSLQDAAENFLDGFHTHFVHAGWIRHDRQRQRIRAWVHQLDDGVEAQYSEEGTQSGLISRLFEGERGLSMGRFRLPGLAEIEYRDRQGRLNLLVSAWLSPAAESQLQLFARIATARGRLPGWLKRGVLQPLFKVILKQDRQILEQVSANQQSFAQVPLRWQRPTPLDSSLDLLGPWIRQLLEQGELQDFQERREEFWL</sequence>